<name>A0A1G8NJI0_9FIRM</name>
<evidence type="ECO:0000313" key="3">
    <source>
        <dbReference type="Proteomes" id="UP000198945"/>
    </source>
</evidence>
<dbReference type="EMBL" id="FNEH01000015">
    <property type="protein sequence ID" value="SDI80318.1"/>
    <property type="molecule type" value="Genomic_DNA"/>
</dbReference>
<dbReference type="RefSeq" id="WP_089717011.1">
    <property type="nucleotide sequence ID" value="NZ_FNEH01000015.1"/>
</dbReference>
<proteinExistence type="predicted"/>
<gene>
    <name evidence="2" type="ORF">SAMN04515654_11539</name>
</gene>
<reference evidence="2 3" key="1">
    <citation type="submission" date="2016-10" db="EMBL/GenBank/DDBJ databases">
        <authorList>
            <person name="de Groot N.N."/>
        </authorList>
    </citation>
    <scope>NUCLEOTIDE SEQUENCE [LARGE SCALE GENOMIC DNA]</scope>
    <source>
        <strain evidence="2 3">WG7</strain>
    </source>
</reference>
<protein>
    <submittedName>
        <fullName evidence="2">Uncharacterized protein</fullName>
    </submittedName>
</protein>
<accession>A0A1G8NJI0</accession>
<dbReference type="Proteomes" id="UP000198945">
    <property type="component" value="Unassembled WGS sequence"/>
</dbReference>
<keyword evidence="1" id="KW-0175">Coiled coil</keyword>
<evidence type="ECO:0000313" key="2">
    <source>
        <dbReference type="EMBL" id="SDI80318.1"/>
    </source>
</evidence>
<organism evidence="2 3">
    <name type="scientific">Halanaerobium congolense</name>
    <dbReference type="NCBI Taxonomy" id="54121"/>
    <lineage>
        <taxon>Bacteria</taxon>
        <taxon>Bacillati</taxon>
        <taxon>Bacillota</taxon>
        <taxon>Clostridia</taxon>
        <taxon>Halanaerobiales</taxon>
        <taxon>Halanaerobiaceae</taxon>
        <taxon>Halanaerobium</taxon>
    </lineage>
</organism>
<evidence type="ECO:0000256" key="1">
    <source>
        <dbReference type="SAM" id="Coils"/>
    </source>
</evidence>
<sequence>MSFNKLFLSLILLIILFCSLIQPAAALSDLAGEGLDIVAEIANSQDAAAGIKNFSKDQYNDWLWEAAGGYENLITGNLGKSQINQIKGKFDTIQTIINGITEFALAVDAGRYDEALYQTLETTVNTVDHPLVNATWAAAKLTYQSHQMVKDTKAETEIARLFYMMHKDRRLFSAEEGEMKQIPVNSDTVDYFFNKYIVTDPSGRTMVRAYVEQRLGEEWPEESWGSWLNNLRTIGAGIDTAENEEVAALTGKYKNTARNWIRQLMEDVNLEAQRWYKEKELNKLMTEFEVFSQEFGEFSSNIGDMISAFAKIKEIQAREDSYREILVESEKNYILVNKQFNNIKNTDKKRSVFSELYSETVKWENELTPKRRDISWAGMKPLADDYLLHIRNWHELRIKIFENLPPMINESAAAYETTTEYKVEKIPKIFTILISGLLEKPEFIKNKSYIEQLKSEYLSKLKNTSSTDHYREEIWGHKNTLVDVDGLNRIINYEWGPYYNQCNEELKSISYACERRQKLYNRFIEGENISEASTEDREVVKRISEIAEAQVSQIISKYDSKYNKNPGDLFLDDGGNLINHPNPKRVIEYKKSVLSRGLVVQAKEAVNEAVVRPAEIYLRETDRSFRDRHNAVIRRLSFRKQQYDSIESKLDKIEGILIEPGISYRHGRRKEVALKGKLSFSITDWLESDREHYMEIFSYSPDINISSHFVDISSQLENYISSRGLSISSDDLMEREMRLRKVKSQVESVEKIWRTIEIPNGKEEEEIKELVDKDFSVKELKELGIEINRLLEESKQISPVFAKLNAAFVNYADDFQRHIQWVRDTAYRIELLFEDLESSGLIKANFMLNLPEGNAYIGENAQNKQKSEFDGMILTAKPYPHLMKESEISGLKSDIELIKKKFTEYNVYSFYNTYAKNSLKTLNDILDLKIISDRSHPPIKGATEDIIVHPAYILQGNTVEALAQAGNFKVIKESNLTEAEKILAEAAEIVEGEIDENYRLIKEKEFIDNIRKISKLLPLTAEVKSFPAAKEASVGGRVIINESGEKVMQEIKYLIKEESLEYLTDYTLAVRYKQFAQDLRDVFYKYNHRAEEEYRKESERLIPYDELAYRIEGAIDSVEFFIREKDYENALLYEEELEKLKMEHRDLPGEDPGSRCPELLEKLEKLIKEAENLVSKNEEKSKQSLNKINAFYKEFTYRYQSKDEYGVLSLLADDWESADGTTLWDLEETLIRNFRVFDNISFQITNLEIVEQNGNNQYRVTYQLKIVSEIFDRNIRHEESSSVREIVEIKENGSGQILKTLGGRFWRE</sequence>
<feature type="coiled-coil region" evidence="1">
    <location>
        <begin position="1123"/>
        <end position="1187"/>
    </location>
</feature>